<keyword evidence="4" id="KW-1185">Reference proteome</keyword>
<dbReference type="InterPro" id="IPR019269">
    <property type="entry name" value="BLOC1_su2"/>
</dbReference>
<dbReference type="PANTHER" id="PTHR46479">
    <property type="entry name" value="BIOGENESIS OF LYSOSOME-RELATED ORGANELLES COMPLEX 1 SUBUNIT 2"/>
    <property type="match status" value="1"/>
</dbReference>
<evidence type="ECO:0000313" key="3">
    <source>
        <dbReference type="EMBL" id="KAJ1984489.1"/>
    </source>
</evidence>
<organism evidence="3 4">
    <name type="scientific">Dimargaris verticillata</name>
    <dbReference type="NCBI Taxonomy" id="2761393"/>
    <lineage>
        <taxon>Eukaryota</taxon>
        <taxon>Fungi</taxon>
        <taxon>Fungi incertae sedis</taxon>
        <taxon>Zoopagomycota</taxon>
        <taxon>Kickxellomycotina</taxon>
        <taxon>Dimargaritomycetes</taxon>
        <taxon>Dimargaritales</taxon>
        <taxon>Dimargaritaceae</taxon>
        <taxon>Dimargaris</taxon>
    </lineage>
</organism>
<dbReference type="Proteomes" id="UP001151582">
    <property type="component" value="Unassembled WGS sequence"/>
</dbReference>
<dbReference type="GO" id="GO:0043015">
    <property type="term" value="F:gamma-tubulin binding"/>
    <property type="evidence" value="ECO:0007669"/>
    <property type="project" value="TreeGrafter"/>
</dbReference>
<evidence type="ECO:0000256" key="1">
    <source>
        <dbReference type="ARBA" id="ARBA00008468"/>
    </source>
</evidence>
<reference evidence="3" key="1">
    <citation type="submission" date="2022-07" db="EMBL/GenBank/DDBJ databases">
        <title>Phylogenomic reconstructions and comparative analyses of Kickxellomycotina fungi.</title>
        <authorList>
            <person name="Reynolds N.K."/>
            <person name="Stajich J.E."/>
            <person name="Barry K."/>
            <person name="Grigoriev I.V."/>
            <person name="Crous P."/>
            <person name="Smith M.E."/>
        </authorList>
    </citation>
    <scope>NUCLEOTIDE SEQUENCE</scope>
    <source>
        <strain evidence="3">RSA 567</strain>
    </source>
</reference>
<protein>
    <submittedName>
        <fullName evidence="3">Uncharacterized protein</fullName>
    </submittedName>
</protein>
<evidence type="ECO:0000256" key="2">
    <source>
        <dbReference type="SAM" id="MobiDB-lite"/>
    </source>
</evidence>
<dbReference type="Pfam" id="PF10046">
    <property type="entry name" value="BLOC1_2"/>
    <property type="match status" value="1"/>
</dbReference>
<dbReference type="EMBL" id="JANBQB010000018">
    <property type="protein sequence ID" value="KAJ1984489.1"/>
    <property type="molecule type" value="Genomic_DNA"/>
</dbReference>
<accession>A0A9W8EF81</accession>
<evidence type="ECO:0000313" key="4">
    <source>
        <dbReference type="Proteomes" id="UP001151582"/>
    </source>
</evidence>
<dbReference type="GO" id="GO:0016197">
    <property type="term" value="P:endosomal transport"/>
    <property type="evidence" value="ECO:0007669"/>
    <property type="project" value="TreeGrafter"/>
</dbReference>
<proteinExistence type="inferred from homology"/>
<name>A0A9W8EF81_9FUNG</name>
<sequence>MAKPRTQSNSSIFENFPGLFRPRSKADQTHQSQTVEESTRQALDKINNVVQGELGVVTDDLELIKAMNAVTLRKYQALSSSAQEMLATSSKIQQTYKAMDAHLDQVDLVSKQVEELEGMAKQLDDCVRQLAYYNHT</sequence>
<dbReference type="GO" id="GO:0099078">
    <property type="term" value="C:BORC complex"/>
    <property type="evidence" value="ECO:0007669"/>
    <property type="project" value="TreeGrafter"/>
</dbReference>
<feature type="region of interest" description="Disordered" evidence="2">
    <location>
        <begin position="1"/>
        <end position="40"/>
    </location>
</feature>
<feature type="compositionally biased region" description="Polar residues" evidence="2">
    <location>
        <begin position="1"/>
        <end position="13"/>
    </location>
</feature>
<gene>
    <name evidence="3" type="ORF">H4R34_000636</name>
</gene>
<dbReference type="GO" id="GO:0032418">
    <property type="term" value="P:lysosome localization"/>
    <property type="evidence" value="ECO:0007669"/>
    <property type="project" value="TreeGrafter"/>
</dbReference>
<dbReference type="OrthoDB" id="244061at2759"/>
<dbReference type="GO" id="GO:0031083">
    <property type="term" value="C:BLOC-1 complex"/>
    <property type="evidence" value="ECO:0007669"/>
    <property type="project" value="TreeGrafter"/>
</dbReference>
<comment type="similarity">
    <text evidence="1">Belongs to the BLOC1S2 family.</text>
</comment>
<dbReference type="PANTHER" id="PTHR46479:SF1">
    <property type="entry name" value="BIOGENESIS OF LYSOSOME-RELATED ORGANELLES COMPLEX 1 SUBUNIT 2"/>
    <property type="match status" value="1"/>
</dbReference>
<comment type="caution">
    <text evidence="3">The sequence shown here is derived from an EMBL/GenBank/DDBJ whole genome shotgun (WGS) entry which is preliminary data.</text>
</comment>
<dbReference type="GO" id="GO:0000930">
    <property type="term" value="C:gamma-tubulin complex"/>
    <property type="evidence" value="ECO:0007669"/>
    <property type="project" value="TreeGrafter"/>
</dbReference>
<dbReference type="AlphaFoldDB" id="A0A9W8EF81"/>